<accession>V5SGF8</accession>
<protein>
    <recommendedName>
        <fullName evidence="4">Phage tail assembly chaperone</fullName>
    </recommendedName>
</protein>
<dbReference type="KEGG" id="hni:W911_12485"/>
<evidence type="ECO:0008006" key="4">
    <source>
        <dbReference type="Google" id="ProtNLM"/>
    </source>
</evidence>
<evidence type="ECO:0000313" key="3">
    <source>
        <dbReference type="Proteomes" id="UP000018542"/>
    </source>
</evidence>
<dbReference type="HOGENOM" id="CLU_188457_1_0_5"/>
<dbReference type="AlphaFoldDB" id="V5SGF8"/>
<evidence type="ECO:0000256" key="1">
    <source>
        <dbReference type="SAM" id="MobiDB-lite"/>
    </source>
</evidence>
<proteinExistence type="predicted"/>
<dbReference type="EMBL" id="CP006912">
    <property type="protein sequence ID" value="AHB49039.1"/>
    <property type="molecule type" value="Genomic_DNA"/>
</dbReference>
<sequence length="72" mass="8088">MRGRRGRRPFPWQDVMAVGFGVLGLEPRAFWSLTLAELDAAVRGRFGATRAEEPPSRSDLSDLQDRYPDGPE</sequence>
<keyword evidence="3" id="KW-1185">Reference proteome</keyword>
<dbReference type="Proteomes" id="UP000018542">
    <property type="component" value="Chromosome"/>
</dbReference>
<dbReference type="PATRIC" id="fig|1029756.8.peg.2593"/>
<feature type="compositionally biased region" description="Basic and acidic residues" evidence="1">
    <location>
        <begin position="50"/>
        <end position="72"/>
    </location>
</feature>
<feature type="region of interest" description="Disordered" evidence="1">
    <location>
        <begin position="46"/>
        <end position="72"/>
    </location>
</feature>
<evidence type="ECO:0000313" key="2">
    <source>
        <dbReference type="EMBL" id="AHB49039.1"/>
    </source>
</evidence>
<name>V5SGF8_9HYPH</name>
<gene>
    <name evidence="2" type="ORF">W911_12485</name>
</gene>
<dbReference type="STRING" id="1029756.W911_12485"/>
<dbReference type="Pfam" id="PF09550">
    <property type="entry name" value="Phage_TAC_6"/>
    <property type="match status" value="1"/>
</dbReference>
<dbReference type="InterPro" id="IPR019056">
    <property type="entry name" value="Phage_TAC_6"/>
</dbReference>
<organism evidence="2 3">
    <name type="scientific">Hyphomicrobium nitrativorans NL23</name>
    <dbReference type="NCBI Taxonomy" id="1029756"/>
    <lineage>
        <taxon>Bacteria</taxon>
        <taxon>Pseudomonadati</taxon>
        <taxon>Pseudomonadota</taxon>
        <taxon>Alphaproteobacteria</taxon>
        <taxon>Hyphomicrobiales</taxon>
        <taxon>Hyphomicrobiaceae</taxon>
        <taxon>Hyphomicrobium</taxon>
    </lineage>
</organism>
<reference evidence="2 3" key="1">
    <citation type="journal article" date="2014" name="Genome Announc.">
        <title>Complete Genome Sequence of Hyphomicrobium nitrativorans Strain NL23, a Denitrifying Bacterium Isolated from Biofilm of a Methanol-Fed Denitrification System Treating Seawater at the Montreal Biodome.</title>
        <authorList>
            <person name="Martineau C."/>
            <person name="Villeneuve C."/>
            <person name="Mauffrey F."/>
            <person name="Villemur R."/>
        </authorList>
    </citation>
    <scope>NUCLEOTIDE SEQUENCE [LARGE SCALE GENOMIC DNA]</scope>
    <source>
        <strain evidence="2">NL23</strain>
    </source>
</reference>